<dbReference type="VEuPathDB" id="VectorBase:GPPI019886"/>
<reference evidence="2" key="1">
    <citation type="submission" date="2015-01" db="EMBL/GenBank/DDBJ databases">
        <authorList>
            <person name="Aksoy S."/>
            <person name="Warren W."/>
            <person name="Wilson R.K."/>
        </authorList>
    </citation>
    <scope>NUCLEOTIDE SEQUENCE [LARGE SCALE GENOMIC DNA]</scope>
    <source>
        <strain evidence="2">IAEA</strain>
    </source>
</reference>
<evidence type="ECO:0000313" key="1">
    <source>
        <dbReference type="EnsemblMetazoa" id="GPPI019886-PA"/>
    </source>
</evidence>
<name>A0A1B0B5U4_9MUSC</name>
<dbReference type="AlphaFoldDB" id="A0A1B0B5U4"/>
<sequence length="172" mass="19620">MIFRKNLYVFSRRFQLLCSVQIVPLHNNTHLKEKEKKVREEKTTIIRTYTTETRFRMRNPLIHLHASIYLLCIINVHVSPYERRLKCGSFGISTSTSLSKDSLGLVVSHGAGYFKRLTDCMDKGKPPPAASLAWIGRMIASTVSSLQTRGTLITASSIFLFKDFTLIQELIL</sequence>
<dbReference type="EnsemblMetazoa" id="GPPI019886-RA">
    <property type="protein sequence ID" value="GPPI019886-PA"/>
    <property type="gene ID" value="GPPI019886"/>
</dbReference>
<dbReference type="Proteomes" id="UP000092460">
    <property type="component" value="Unassembled WGS sequence"/>
</dbReference>
<dbReference type="EMBL" id="JXJN01008873">
    <property type="status" value="NOT_ANNOTATED_CDS"/>
    <property type="molecule type" value="Genomic_DNA"/>
</dbReference>
<protein>
    <submittedName>
        <fullName evidence="1">Uncharacterized protein</fullName>
    </submittedName>
</protein>
<reference evidence="1" key="2">
    <citation type="submission" date="2020-05" db="UniProtKB">
        <authorList>
            <consortium name="EnsemblMetazoa"/>
        </authorList>
    </citation>
    <scope>IDENTIFICATION</scope>
    <source>
        <strain evidence="1">IAEA</strain>
    </source>
</reference>
<accession>A0A1B0B5U4</accession>
<keyword evidence="2" id="KW-1185">Reference proteome</keyword>
<evidence type="ECO:0000313" key="2">
    <source>
        <dbReference type="Proteomes" id="UP000092460"/>
    </source>
</evidence>
<organism evidence="1 2">
    <name type="scientific">Glossina palpalis gambiensis</name>
    <dbReference type="NCBI Taxonomy" id="67801"/>
    <lineage>
        <taxon>Eukaryota</taxon>
        <taxon>Metazoa</taxon>
        <taxon>Ecdysozoa</taxon>
        <taxon>Arthropoda</taxon>
        <taxon>Hexapoda</taxon>
        <taxon>Insecta</taxon>
        <taxon>Pterygota</taxon>
        <taxon>Neoptera</taxon>
        <taxon>Endopterygota</taxon>
        <taxon>Diptera</taxon>
        <taxon>Brachycera</taxon>
        <taxon>Muscomorpha</taxon>
        <taxon>Hippoboscoidea</taxon>
        <taxon>Glossinidae</taxon>
        <taxon>Glossina</taxon>
    </lineage>
</organism>
<proteinExistence type="predicted"/>